<evidence type="ECO:0000256" key="16">
    <source>
        <dbReference type="ARBA" id="ARBA00047594"/>
    </source>
</evidence>
<evidence type="ECO:0000256" key="10">
    <source>
        <dbReference type="ARBA" id="ARBA00022989"/>
    </source>
</evidence>
<evidence type="ECO:0000256" key="17">
    <source>
        <dbReference type="HAMAP-Rule" id="MF_01006"/>
    </source>
</evidence>
<keyword evidence="19" id="KW-1185">Reference proteome</keyword>
<protein>
    <recommendedName>
        <fullName evidence="4 17">Undecaprenyl-diphosphatase</fullName>
        <ecNumber evidence="3 17">3.6.1.27</ecNumber>
    </recommendedName>
    <alternativeName>
        <fullName evidence="15 17">Bacitracin resistance protein</fullName>
    </alternativeName>
    <alternativeName>
        <fullName evidence="14 17">Undecaprenyl pyrophosphate phosphatase</fullName>
    </alternativeName>
</protein>
<keyword evidence="5 17" id="KW-1003">Cell membrane</keyword>
<reference evidence="19" key="1">
    <citation type="journal article" date="2019" name="Int. J. Syst. Evol. Microbiol.">
        <title>The Global Catalogue of Microorganisms (GCM) 10K type strain sequencing project: providing services to taxonomists for standard genome sequencing and annotation.</title>
        <authorList>
            <consortium name="The Broad Institute Genomics Platform"/>
            <consortium name="The Broad Institute Genome Sequencing Center for Infectious Disease"/>
            <person name="Wu L."/>
            <person name="Ma J."/>
        </authorList>
    </citation>
    <scope>NUCLEOTIDE SEQUENCE [LARGE SCALE GENOMIC DNA]</scope>
    <source>
        <strain evidence="19">JCM 19015</strain>
    </source>
</reference>
<gene>
    <name evidence="17" type="primary">uppP</name>
    <name evidence="18" type="ORF">GCM10025783_10440</name>
</gene>
<evidence type="ECO:0000256" key="15">
    <source>
        <dbReference type="ARBA" id="ARBA00032932"/>
    </source>
</evidence>
<evidence type="ECO:0000256" key="2">
    <source>
        <dbReference type="ARBA" id="ARBA00010621"/>
    </source>
</evidence>
<dbReference type="EC" id="3.6.1.27" evidence="3 17"/>
<evidence type="ECO:0000313" key="18">
    <source>
        <dbReference type="EMBL" id="GAA4741281.1"/>
    </source>
</evidence>
<dbReference type="Proteomes" id="UP001500121">
    <property type="component" value="Unassembled WGS sequence"/>
</dbReference>
<comment type="function">
    <text evidence="17">Catalyzes the dephosphorylation of undecaprenyl diphosphate (UPP). Confers resistance to bacitracin.</text>
</comment>
<keyword evidence="9 17" id="KW-0573">Peptidoglycan synthesis</keyword>
<proteinExistence type="inferred from homology"/>
<evidence type="ECO:0000256" key="14">
    <source>
        <dbReference type="ARBA" id="ARBA00032707"/>
    </source>
</evidence>
<feature type="transmembrane region" description="Helical" evidence="17">
    <location>
        <begin position="261"/>
        <end position="280"/>
    </location>
</feature>
<dbReference type="EMBL" id="BAABLP010000002">
    <property type="protein sequence ID" value="GAA4741281.1"/>
    <property type="molecule type" value="Genomic_DNA"/>
</dbReference>
<comment type="catalytic activity">
    <reaction evidence="16 17">
        <text>di-trans,octa-cis-undecaprenyl diphosphate + H2O = di-trans,octa-cis-undecaprenyl phosphate + phosphate + H(+)</text>
        <dbReference type="Rhea" id="RHEA:28094"/>
        <dbReference type="ChEBI" id="CHEBI:15377"/>
        <dbReference type="ChEBI" id="CHEBI:15378"/>
        <dbReference type="ChEBI" id="CHEBI:43474"/>
        <dbReference type="ChEBI" id="CHEBI:58405"/>
        <dbReference type="ChEBI" id="CHEBI:60392"/>
        <dbReference type="EC" id="3.6.1.27"/>
    </reaction>
</comment>
<comment type="miscellaneous">
    <text evidence="17">Bacitracin is thought to be involved in the inhibition of peptidoglycan synthesis by sequestering undecaprenyl diphosphate, thereby reducing the pool of lipid carrier available.</text>
</comment>
<accession>A0ABP8YW28</accession>
<evidence type="ECO:0000313" key="19">
    <source>
        <dbReference type="Proteomes" id="UP001500121"/>
    </source>
</evidence>
<feature type="transmembrane region" description="Helical" evidence="17">
    <location>
        <begin position="231"/>
        <end position="249"/>
    </location>
</feature>
<keyword evidence="7 17" id="KW-0378">Hydrolase</keyword>
<comment type="subcellular location">
    <subcellularLocation>
        <location evidence="1 17">Cell membrane</location>
        <topology evidence="1 17">Multi-pass membrane protein</topology>
    </subcellularLocation>
</comment>
<organism evidence="18 19">
    <name type="scientific">Amnibacterium soli</name>
    <dbReference type="NCBI Taxonomy" id="1282736"/>
    <lineage>
        <taxon>Bacteria</taxon>
        <taxon>Bacillati</taxon>
        <taxon>Actinomycetota</taxon>
        <taxon>Actinomycetes</taxon>
        <taxon>Micrococcales</taxon>
        <taxon>Microbacteriaceae</taxon>
        <taxon>Amnibacterium</taxon>
    </lineage>
</organism>
<dbReference type="InterPro" id="IPR003824">
    <property type="entry name" value="UppP"/>
</dbReference>
<keyword evidence="8 17" id="KW-0133">Cell shape</keyword>
<feature type="transmembrane region" description="Helical" evidence="17">
    <location>
        <begin position="38"/>
        <end position="59"/>
    </location>
</feature>
<dbReference type="NCBIfam" id="TIGR00753">
    <property type="entry name" value="undec_PP_bacA"/>
    <property type="match status" value="1"/>
</dbReference>
<evidence type="ECO:0000256" key="6">
    <source>
        <dbReference type="ARBA" id="ARBA00022692"/>
    </source>
</evidence>
<feature type="transmembrane region" description="Helical" evidence="17">
    <location>
        <begin position="122"/>
        <end position="140"/>
    </location>
</feature>
<keyword evidence="11 17" id="KW-0472">Membrane</keyword>
<keyword evidence="10 17" id="KW-1133">Transmembrane helix</keyword>
<dbReference type="Pfam" id="PF02673">
    <property type="entry name" value="BacA"/>
    <property type="match status" value="1"/>
</dbReference>
<feature type="transmembrane region" description="Helical" evidence="17">
    <location>
        <begin position="94"/>
        <end position="116"/>
    </location>
</feature>
<keyword evidence="12 17" id="KW-0046">Antibiotic resistance</keyword>
<evidence type="ECO:0000256" key="13">
    <source>
        <dbReference type="ARBA" id="ARBA00023316"/>
    </source>
</evidence>
<comment type="caution">
    <text evidence="18">The sequence shown here is derived from an EMBL/GenBank/DDBJ whole genome shotgun (WGS) entry which is preliminary data.</text>
</comment>
<evidence type="ECO:0000256" key="3">
    <source>
        <dbReference type="ARBA" id="ARBA00012374"/>
    </source>
</evidence>
<evidence type="ECO:0000256" key="1">
    <source>
        <dbReference type="ARBA" id="ARBA00004651"/>
    </source>
</evidence>
<evidence type="ECO:0000256" key="11">
    <source>
        <dbReference type="ARBA" id="ARBA00023136"/>
    </source>
</evidence>
<dbReference type="PANTHER" id="PTHR30622">
    <property type="entry name" value="UNDECAPRENYL-DIPHOSPHATASE"/>
    <property type="match status" value="1"/>
</dbReference>
<dbReference type="NCBIfam" id="NF001392">
    <property type="entry name" value="PRK00281.2-1"/>
    <property type="match status" value="1"/>
</dbReference>
<evidence type="ECO:0000256" key="5">
    <source>
        <dbReference type="ARBA" id="ARBA00022475"/>
    </source>
</evidence>
<evidence type="ECO:0000256" key="9">
    <source>
        <dbReference type="ARBA" id="ARBA00022984"/>
    </source>
</evidence>
<evidence type="ECO:0000256" key="7">
    <source>
        <dbReference type="ARBA" id="ARBA00022801"/>
    </source>
</evidence>
<evidence type="ECO:0000256" key="12">
    <source>
        <dbReference type="ARBA" id="ARBA00023251"/>
    </source>
</evidence>
<dbReference type="PANTHER" id="PTHR30622:SF4">
    <property type="entry name" value="UNDECAPRENYL-DIPHOSPHATASE"/>
    <property type="match status" value="1"/>
</dbReference>
<evidence type="ECO:0000256" key="4">
    <source>
        <dbReference type="ARBA" id="ARBA00021581"/>
    </source>
</evidence>
<evidence type="ECO:0000256" key="8">
    <source>
        <dbReference type="ARBA" id="ARBA00022960"/>
    </source>
</evidence>
<keyword evidence="6 17" id="KW-0812">Transmembrane</keyword>
<dbReference type="RefSeq" id="WP_425550599.1">
    <property type="nucleotide sequence ID" value="NZ_BAABLP010000002.1"/>
</dbReference>
<feature type="transmembrane region" description="Helical" evidence="17">
    <location>
        <begin position="193"/>
        <end position="211"/>
    </location>
</feature>
<dbReference type="HAMAP" id="MF_01006">
    <property type="entry name" value="Undec_diphosphatase"/>
    <property type="match status" value="1"/>
</dbReference>
<keyword evidence="13 17" id="KW-0961">Cell wall biogenesis/degradation</keyword>
<comment type="similarity">
    <text evidence="2 17">Belongs to the UppP family.</text>
</comment>
<name>A0ABP8YW28_9MICO</name>
<sequence>MIQALVLGLIQGLTEFIPVSSSAHLRIAGIFLEGGKDPGAAFTAIIQLGTETAVLVYFWKDIVRIVRAFFLGLLRTKGADGEVRVPRTDHDYRMGWLIIIGSLPIVILGVLLQNLIENQFRSLWIIAFTMIVFGVLLGVVDHLGRKQKTIEDLGVRDGVIFGLAQALALIPGVSRSGGTIGAGLVLGYTRAAAARYSFLLAIPAVWGSGLYELVKTARDPGAEVFSGVETLAATVVAFGVGLVVIAFFLRYLNRGSFLPFVAYRIVLGILLVGLLMSGVIQP</sequence>